<evidence type="ECO:0000313" key="3">
    <source>
        <dbReference type="EMBL" id="MBC9207237.1"/>
    </source>
</evidence>
<feature type="compositionally biased region" description="Low complexity" evidence="1">
    <location>
        <begin position="113"/>
        <end position="126"/>
    </location>
</feature>
<sequence>MLKRKALLAAAALMTLTVSPVLAQGSGSGGDQNINNFVRQSPEGMQPQSNGVPTIVGNRDGQPVIRYEGARPGQPGVEDGRVPNIVGNRDGEPVIRYGNAPTPAEGAASAQRPPMAGSAMGGSARAPMDPAVSAKVGPALTRARAALQRGNYGAAAVSLEQAETSLLNARSDGTTGHAEALSSISAARAAANRRDRRGAMQALDGAMGARG</sequence>
<feature type="chain" id="PRO_5047051057" evidence="2">
    <location>
        <begin position="24"/>
        <end position="211"/>
    </location>
</feature>
<feature type="region of interest" description="Disordered" evidence="1">
    <location>
        <begin position="68"/>
        <end position="126"/>
    </location>
</feature>
<dbReference type="RefSeq" id="WP_187784408.1">
    <property type="nucleotide sequence ID" value="NZ_JACTVA010000015.1"/>
</dbReference>
<accession>A0ABR7RM86</accession>
<organism evidence="3 4">
    <name type="scientific">Teichococcus aerophilus</name>
    <dbReference type="NCBI Taxonomy" id="1224513"/>
    <lineage>
        <taxon>Bacteria</taxon>
        <taxon>Pseudomonadati</taxon>
        <taxon>Pseudomonadota</taxon>
        <taxon>Alphaproteobacteria</taxon>
        <taxon>Acetobacterales</taxon>
        <taxon>Roseomonadaceae</taxon>
        <taxon>Roseomonas</taxon>
    </lineage>
</organism>
<reference evidence="3 4" key="1">
    <citation type="journal article" date="2013" name="Int. J. Syst. Evol. Microbiol.">
        <title>Roseomonas aerophila sp. nov., isolated from air.</title>
        <authorList>
            <person name="Kim S.J."/>
            <person name="Weon H.Y."/>
            <person name="Ahn J.H."/>
            <person name="Hong S.B."/>
            <person name="Seok S.J."/>
            <person name="Whang K.S."/>
            <person name="Kwon S.W."/>
        </authorList>
    </citation>
    <scope>NUCLEOTIDE SEQUENCE [LARGE SCALE GENOMIC DNA]</scope>
    <source>
        <strain evidence="3 4">NBRC 108923</strain>
    </source>
</reference>
<name>A0ABR7RM86_9PROT</name>
<feature type="region of interest" description="Disordered" evidence="1">
    <location>
        <begin position="192"/>
        <end position="211"/>
    </location>
</feature>
<gene>
    <name evidence="3" type="ORF">IBL26_10355</name>
</gene>
<keyword evidence="4" id="KW-1185">Reference proteome</keyword>
<proteinExistence type="predicted"/>
<protein>
    <submittedName>
        <fullName evidence="3">Uncharacterized protein</fullName>
    </submittedName>
</protein>
<feature type="signal peptide" evidence="2">
    <location>
        <begin position="1"/>
        <end position="23"/>
    </location>
</feature>
<dbReference type="Proteomes" id="UP000626026">
    <property type="component" value="Unassembled WGS sequence"/>
</dbReference>
<keyword evidence="2" id="KW-0732">Signal</keyword>
<evidence type="ECO:0000256" key="2">
    <source>
        <dbReference type="SAM" id="SignalP"/>
    </source>
</evidence>
<comment type="caution">
    <text evidence="3">The sequence shown here is derived from an EMBL/GenBank/DDBJ whole genome shotgun (WGS) entry which is preliminary data.</text>
</comment>
<evidence type="ECO:0000256" key="1">
    <source>
        <dbReference type="SAM" id="MobiDB-lite"/>
    </source>
</evidence>
<evidence type="ECO:0000313" key="4">
    <source>
        <dbReference type="Proteomes" id="UP000626026"/>
    </source>
</evidence>
<dbReference type="EMBL" id="JACTVA010000015">
    <property type="protein sequence ID" value="MBC9207237.1"/>
    <property type="molecule type" value="Genomic_DNA"/>
</dbReference>